<gene>
    <name evidence="1" type="ORF">GCM10011608_43520</name>
</gene>
<name>A0A917U472_9ACTN</name>
<dbReference type="RefSeq" id="WP_189047254.1">
    <property type="nucleotide sequence ID" value="NZ_BMNB01000023.1"/>
</dbReference>
<reference evidence="1" key="1">
    <citation type="journal article" date="2014" name="Int. J. Syst. Evol. Microbiol.">
        <title>Complete genome sequence of Corynebacterium casei LMG S-19264T (=DSM 44701T), isolated from a smear-ripened cheese.</title>
        <authorList>
            <consortium name="US DOE Joint Genome Institute (JGI-PGF)"/>
            <person name="Walter F."/>
            <person name="Albersmeier A."/>
            <person name="Kalinowski J."/>
            <person name="Ruckert C."/>
        </authorList>
    </citation>
    <scope>NUCLEOTIDE SEQUENCE</scope>
    <source>
        <strain evidence="1">CGMCC 4.7312</strain>
    </source>
</reference>
<protein>
    <submittedName>
        <fullName evidence="1">Uncharacterized protein</fullName>
    </submittedName>
</protein>
<reference evidence="1" key="2">
    <citation type="submission" date="2020-09" db="EMBL/GenBank/DDBJ databases">
        <authorList>
            <person name="Sun Q."/>
            <person name="Zhou Y."/>
        </authorList>
    </citation>
    <scope>NUCLEOTIDE SEQUENCE</scope>
    <source>
        <strain evidence="1">CGMCC 4.7312</strain>
    </source>
</reference>
<comment type="caution">
    <text evidence="1">The sequence shown here is derived from an EMBL/GenBank/DDBJ whole genome shotgun (WGS) entry which is preliminary data.</text>
</comment>
<accession>A0A917U472</accession>
<dbReference type="EMBL" id="BMNB01000023">
    <property type="protein sequence ID" value="GGM53886.1"/>
    <property type="molecule type" value="Genomic_DNA"/>
</dbReference>
<sequence length="146" mass="16355">MKIDDRVESLVRDTIHAAVIRDSQRLEEQLLALADDETTRKALELTLALLYFLIVDIHGHKPSDAEVEATAAGVVQAEAWAQLNPEETVRFHQRLMNGQPVTGSLSTENLIIISFVSVANLLSSCRRDDEEWWNYLDRAEAALEAA</sequence>
<evidence type="ECO:0000313" key="2">
    <source>
        <dbReference type="Proteomes" id="UP000608890"/>
    </source>
</evidence>
<proteinExistence type="predicted"/>
<evidence type="ECO:0000313" key="1">
    <source>
        <dbReference type="EMBL" id="GGM53886.1"/>
    </source>
</evidence>
<dbReference type="AlphaFoldDB" id="A0A917U472"/>
<keyword evidence="2" id="KW-1185">Reference proteome</keyword>
<organism evidence="1 2">
    <name type="scientific">Micromonospora sonchi</name>
    <dbReference type="NCBI Taxonomy" id="1763543"/>
    <lineage>
        <taxon>Bacteria</taxon>
        <taxon>Bacillati</taxon>
        <taxon>Actinomycetota</taxon>
        <taxon>Actinomycetes</taxon>
        <taxon>Micromonosporales</taxon>
        <taxon>Micromonosporaceae</taxon>
        <taxon>Micromonospora</taxon>
    </lineage>
</organism>
<dbReference type="Proteomes" id="UP000608890">
    <property type="component" value="Unassembled WGS sequence"/>
</dbReference>